<dbReference type="OrthoDB" id="9219939at2759"/>
<reference evidence="2" key="1">
    <citation type="submission" date="2017-11" db="EMBL/GenBank/DDBJ databases">
        <authorList>
            <person name="Lima N.C."/>
            <person name="Parody-Merino A.M."/>
            <person name="Battley P.F."/>
            <person name="Fidler A.E."/>
            <person name="Prosdocimi F."/>
        </authorList>
    </citation>
    <scope>NUCLEOTIDE SEQUENCE [LARGE SCALE GENOMIC DNA]</scope>
</reference>
<keyword evidence="2" id="KW-1185">Reference proteome</keyword>
<dbReference type="EMBL" id="KZ505708">
    <property type="protein sequence ID" value="PKU46484.1"/>
    <property type="molecule type" value="Genomic_DNA"/>
</dbReference>
<reference evidence="2" key="2">
    <citation type="submission" date="2017-12" db="EMBL/GenBank/DDBJ databases">
        <title>Genome sequence of the Bar-tailed Godwit (Limosa lapponica baueri).</title>
        <authorList>
            <person name="Lima N.C.B."/>
            <person name="Parody-Merino A.M."/>
            <person name="Battley P.F."/>
            <person name="Fidler A.E."/>
            <person name="Prosdocimi F."/>
        </authorList>
    </citation>
    <scope>NUCLEOTIDE SEQUENCE [LARGE SCALE GENOMIC DNA]</scope>
</reference>
<evidence type="ECO:0000313" key="1">
    <source>
        <dbReference type="EMBL" id="PKU46484.1"/>
    </source>
</evidence>
<gene>
    <name evidence="1" type="ORF">llap_3203</name>
</gene>
<dbReference type="AlphaFoldDB" id="A0A2I0UKA6"/>
<accession>A0A2I0UKA6</accession>
<proteinExistence type="predicted"/>
<name>A0A2I0UKA6_LIMLA</name>
<evidence type="ECO:0000313" key="2">
    <source>
        <dbReference type="Proteomes" id="UP000233556"/>
    </source>
</evidence>
<sequence length="122" mass="13988">MVQPVKTVHFDCKLAQMANLVACPESQLHPGLHRKKCGQQDKGDDSAPLLCSCESPPGTLHPALDMLQFKKDMDPLEWIQKRAMKMIRGLEHLSSEDRLRELGLFSLEKRKLQEDLIETFQY</sequence>
<dbReference type="Proteomes" id="UP000233556">
    <property type="component" value="Unassembled WGS sequence"/>
</dbReference>
<protein>
    <submittedName>
        <fullName evidence="1">Uncharacterized protein</fullName>
    </submittedName>
</protein>
<organism evidence="1 2">
    <name type="scientific">Limosa lapponica baueri</name>
    <dbReference type="NCBI Taxonomy" id="1758121"/>
    <lineage>
        <taxon>Eukaryota</taxon>
        <taxon>Metazoa</taxon>
        <taxon>Chordata</taxon>
        <taxon>Craniata</taxon>
        <taxon>Vertebrata</taxon>
        <taxon>Euteleostomi</taxon>
        <taxon>Archelosauria</taxon>
        <taxon>Archosauria</taxon>
        <taxon>Dinosauria</taxon>
        <taxon>Saurischia</taxon>
        <taxon>Theropoda</taxon>
        <taxon>Coelurosauria</taxon>
        <taxon>Aves</taxon>
        <taxon>Neognathae</taxon>
        <taxon>Neoaves</taxon>
        <taxon>Charadriiformes</taxon>
        <taxon>Scolopacidae</taxon>
        <taxon>Limosa</taxon>
    </lineage>
</organism>